<evidence type="ECO:0000256" key="1">
    <source>
        <dbReference type="SAM" id="MobiDB-lite"/>
    </source>
</evidence>
<dbReference type="InParanoid" id="A0A674H2N7"/>
<protein>
    <submittedName>
        <fullName evidence="2">Uncharacterized protein</fullName>
    </submittedName>
</protein>
<keyword evidence="3" id="KW-1185">Reference proteome</keyword>
<dbReference type="AlphaFoldDB" id="A0A674H2N7"/>
<dbReference type="Ensembl" id="ENSTGUT00000046022.1">
    <property type="protein sequence ID" value="ENSTGUP00000028863.1"/>
    <property type="gene ID" value="ENSTGUG00000023654.1"/>
</dbReference>
<proteinExistence type="predicted"/>
<reference evidence="2" key="3">
    <citation type="submission" date="2025-09" db="UniProtKB">
        <authorList>
            <consortium name="Ensembl"/>
        </authorList>
    </citation>
    <scope>IDENTIFICATION</scope>
</reference>
<reference evidence="2 3" key="1">
    <citation type="journal article" date="2010" name="Nature">
        <title>The genome of a songbird.</title>
        <authorList>
            <person name="Warren W.C."/>
            <person name="Clayton D.F."/>
            <person name="Ellegren H."/>
            <person name="Arnold A.P."/>
            <person name="Hillier L.W."/>
            <person name="Kunstner A."/>
            <person name="Searle S."/>
            <person name="White S."/>
            <person name="Vilella A.J."/>
            <person name="Fairley S."/>
            <person name="Heger A."/>
            <person name="Kong L."/>
            <person name="Ponting C.P."/>
            <person name="Jarvis E.D."/>
            <person name="Mello C.V."/>
            <person name="Minx P."/>
            <person name="Lovell P."/>
            <person name="Velho T.A."/>
            <person name="Ferris M."/>
            <person name="Balakrishnan C.N."/>
            <person name="Sinha S."/>
            <person name="Blatti C."/>
            <person name="London S.E."/>
            <person name="Li Y."/>
            <person name="Lin Y.C."/>
            <person name="George J."/>
            <person name="Sweedler J."/>
            <person name="Southey B."/>
            <person name="Gunaratne P."/>
            <person name="Watson M."/>
            <person name="Nam K."/>
            <person name="Backstrom N."/>
            <person name="Smeds L."/>
            <person name="Nabholz B."/>
            <person name="Itoh Y."/>
            <person name="Whitney O."/>
            <person name="Pfenning A.R."/>
            <person name="Howard J."/>
            <person name="Volker M."/>
            <person name="Skinner B.M."/>
            <person name="Griffin D.K."/>
            <person name="Ye L."/>
            <person name="McLaren W.M."/>
            <person name="Flicek P."/>
            <person name="Quesada V."/>
            <person name="Velasco G."/>
            <person name="Lopez-Otin C."/>
            <person name="Puente X.S."/>
            <person name="Olender T."/>
            <person name="Lancet D."/>
            <person name="Smit A.F."/>
            <person name="Hubley R."/>
            <person name="Konkel M.K."/>
            <person name="Walker J.A."/>
            <person name="Batzer M.A."/>
            <person name="Gu W."/>
            <person name="Pollock D.D."/>
            <person name="Chen L."/>
            <person name="Cheng Z."/>
            <person name="Eichler E.E."/>
            <person name="Stapley J."/>
            <person name="Slate J."/>
            <person name="Ekblom R."/>
            <person name="Birkhead T."/>
            <person name="Burke T."/>
            <person name="Burt D."/>
            <person name="Scharff C."/>
            <person name="Adam I."/>
            <person name="Richard H."/>
            <person name="Sultan M."/>
            <person name="Soldatov A."/>
            <person name="Lehrach H."/>
            <person name="Edwards S.V."/>
            <person name="Yang S.P."/>
            <person name="Li X."/>
            <person name="Graves T."/>
            <person name="Fulton L."/>
            <person name="Nelson J."/>
            <person name="Chinwalla A."/>
            <person name="Hou S."/>
            <person name="Mardis E.R."/>
            <person name="Wilson R.K."/>
        </authorList>
    </citation>
    <scope>NUCLEOTIDE SEQUENCE [LARGE SCALE GENOMIC DNA]</scope>
</reference>
<evidence type="ECO:0000313" key="3">
    <source>
        <dbReference type="Proteomes" id="UP000007754"/>
    </source>
</evidence>
<sequence length="143" mass="15344">GFWPGAGRGAAVPASRVRDKPLPRWRPRAAGCSTALCPQGGSTAARHRRGPPLASGPRAGPARLHSAPFASWHSSAQLGAARLLGPFRLLSPTLTYYRPHPPPFAHSPHLGSLRPTHFLRAPHSTGHKLQPLKGLRLFQDTDV</sequence>
<evidence type="ECO:0000313" key="2">
    <source>
        <dbReference type="Ensembl" id="ENSTGUP00000028863.1"/>
    </source>
</evidence>
<organism evidence="2 3">
    <name type="scientific">Taeniopygia guttata</name>
    <name type="common">Zebra finch</name>
    <name type="synonym">Poephila guttata</name>
    <dbReference type="NCBI Taxonomy" id="59729"/>
    <lineage>
        <taxon>Eukaryota</taxon>
        <taxon>Metazoa</taxon>
        <taxon>Chordata</taxon>
        <taxon>Craniata</taxon>
        <taxon>Vertebrata</taxon>
        <taxon>Euteleostomi</taxon>
        <taxon>Archelosauria</taxon>
        <taxon>Archosauria</taxon>
        <taxon>Dinosauria</taxon>
        <taxon>Saurischia</taxon>
        <taxon>Theropoda</taxon>
        <taxon>Coelurosauria</taxon>
        <taxon>Aves</taxon>
        <taxon>Neognathae</taxon>
        <taxon>Neoaves</taxon>
        <taxon>Telluraves</taxon>
        <taxon>Australaves</taxon>
        <taxon>Passeriformes</taxon>
        <taxon>Passeroidea</taxon>
        <taxon>Estrildidae</taxon>
        <taxon>Estrildinae</taxon>
        <taxon>Taeniopygia</taxon>
    </lineage>
</organism>
<feature type="region of interest" description="Disordered" evidence="1">
    <location>
        <begin position="1"/>
        <end position="63"/>
    </location>
</feature>
<name>A0A674H2N7_TAEGU</name>
<reference evidence="2" key="2">
    <citation type="submission" date="2025-08" db="UniProtKB">
        <authorList>
            <consortium name="Ensembl"/>
        </authorList>
    </citation>
    <scope>IDENTIFICATION</scope>
</reference>
<dbReference type="Proteomes" id="UP000007754">
    <property type="component" value="Chromosome 25"/>
</dbReference>
<accession>A0A674H2N7</accession>